<protein>
    <submittedName>
        <fullName evidence="2">Uncharacterized protein</fullName>
    </submittedName>
</protein>
<evidence type="ECO:0000313" key="3">
    <source>
        <dbReference type="Proteomes" id="UP001595833"/>
    </source>
</evidence>
<dbReference type="EMBL" id="JBHSJB010000042">
    <property type="protein sequence ID" value="MFC5059591.1"/>
    <property type="molecule type" value="Genomic_DNA"/>
</dbReference>
<dbReference type="RefSeq" id="WP_344035487.1">
    <property type="nucleotide sequence ID" value="NZ_BAAAKE010000003.1"/>
</dbReference>
<keyword evidence="3" id="KW-1185">Reference proteome</keyword>
<reference evidence="3" key="1">
    <citation type="journal article" date="2019" name="Int. J. Syst. Evol. Microbiol.">
        <title>The Global Catalogue of Microorganisms (GCM) 10K type strain sequencing project: providing services to taxonomists for standard genome sequencing and annotation.</title>
        <authorList>
            <consortium name="The Broad Institute Genomics Platform"/>
            <consortium name="The Broad Institute Genome Sequencing Center for Infectious Disease"/>
            <person name="Wu L."/>
            <person name="Ma J."/>
        </authorList>
    </citation>
    <scope>NUCLEOTIDE SEQUENCE [LARGE SCALE GENOMIC DNA]</scope>
    <source>
        <strain evidence="3">KCTC 12848</strain>
    </source>
</reference>
<evidence type="ECO:0000313" key="2">
    <source>
        <dbReference type="EMBL" id="MFC5059591.1"/>
    </source>
</evidence>
<feature type="chain" id="PRO_5046792248" evidence="1">
    <location>
        <begin position="28"/>
        <end position="273"/>
    </location>
</feature>
<proteinExistence type="predicted"/>
<organism evidence="2 3">
    <name type="scientific">Saccharothrix xinjiangensis</name>
    <dbReference type="NCBI Taxonomy" id="204798"/>
    <lineage>
        <taxon>Bacteria</taxon>
        <taxon>Bacillati</taxon>
        <taxon>Actinomycetota</taxon>
        <taxon>Actinomycetes</taxon>
        <taxon>Pseudonocardiales</taxon>
        <taxon>Pseudonocardiaceae</taxon>
        <taxon>Saccharothrix</taxon>
    </lineage>
</organism>
<accession>A0ABV9YGA2</accession>
<evidence type="ECO:0000256" key="1">
    <source>
        <dbReference type="SAM" id="SignalP"/>
    </source>
</evidence>
<comment type="caution">
    <text evidence="2">The sequence shown here is derived from an EMBL/GenBank/DDBJ whole genome shotgun (WGS) entry which is preliminary data.</text>
</comment>
<dbReference type="Proteomes" id="UP001595833">
    <property type="component" value="Unassembled WGS sequence"/>
</dbReference>
<keyword evidence="1" id="KW-0732">Signal</keyword>
<name>A0ABV9YGA2_9PSEU</name>
<feature type="signal peptide" evidence="1">
    <location>
        <begin position="1"/>
        <end position="27"/>
    </location>
</feature>
<sequence length="273" mass="29204">MRTPTAVALIGAGLATALGLAFWSASSAPPDATLVQCTSKSRRAATVEAAVSLRLVDRGSTPDRVSTGGRALSFDEWRDAERDLFERACEVSVRAAQPQTSPDPLVTALIGLVPIAGGAAIAWFTAGWRDALNRGKAQAAALSKASRAFVTAVRDYCDAQVNGAADTVATLTSEVRHKRDDLVSQLNRTAALRRGWTAPGALEGQVTSGVLGDAISTGWAYRDDRGERRGRAGDVTRAVEEVDRRVDVVVRALETPGRRHAELWAEFPKEKRR</sequence>
<gene>
    <name evidence="2" type="ORF">ACFPFM_38250</name>
</gene>